<dbReference type="Pfam" id="PF10481">
    <property type="entry name" value="CENP-F_N"/>
    <property type="match status" value="1"/>
</dbReference>
<dbReference type="GO" id="GO:0005634">
    <property type="term" value="C:nucleus"/>
    <property type="evidence" value="ECO:0007669"/>
    <property type="project" value="TreeGrafter"/>
</dbReference>
<feature type="domain" description="Centromere protein Cenp-F N-terminal" evidence="2">
    <location>
        <begin position="1"/>
        <end position="214"/>
    </location>
</feature>
<feature type="coiled-coil region" evidence="1">
    <location>
        <begin position="13"/>
        <end position="131"/>
    </location>
</feature>
<keyword evidence="4" id="KW-1185">Reference proteome</keyword>
<dbReference type="GO" id="GO:0051310">
    <property type="term" value="P:metaphase chromosome alignment"/>
    <property type="evidence" value="ECO:0007669"/>
    <property type="project" value="TreeGrafter"/>
</dbReference>
<organism evidence="3 4">
    <name type="scientific">Cervus elaphus hippelaphus</name>
    <name type="common">European red deer</name>
    <dbReference type="NCBI Taxonomy" id="46360"/>
    <lineage>
        <taxon>Eukaryota</taxon>
        <taxon>Metazoa</taxon>
        <taxon>Chordata</taxon>
        <taxon>Craniata</taxon>
        <taxon>Vertebrata</taxon>
        <taxon>Euteleostomi</taxon>
        <taxon>Mammalia</taxon>
        <taxon>Eutheria</taxon>
        <taxon>Laurasiatheria</taxon>
        <taxon>Artiodactyla</taxon>
        <taxon>Ruminantia</taxon>
        <taxon>Pecora</taxon>
        <taxon>Cervidae</taxon>
        <taxon>Cervinae</taxon>
        <taxon>Cervus</taxon>
    </lineage>
</organism>
<accession>A0A212CQE9</accession>
<dbReference type="PANTHER" id="PTHR18874:SF10">
    <property type="entry name" value="CENTROMERE PROTEIN F"/>
    <property type="match status" value="1"/>
</dbReference>
<evidence type="ECO:0000313" key="3">
    <source>
        <dbReference type="EMBL" id="OWK08257.1"/>
    </source>
</evidence>
<evidence type="ECO:0000313" key="4">
    <source>
        <dbReference type="Proteomes" id="UP000242450"/>
    </source>
</evidence>
<dbReference type="EMBL" id="MKHE01000014">
    <property type="protein sequence ID" value="OWK08257.1"/>
    <property type="molecule type" value="Genomic_DNA"/>
</dbReference>
<evidence type="ECO:0000256" key="1">
    <source>
        <dbReference type="SAM" id="Coils"/>
    </source>
</evidence>
<dbReference type="InterPro" id="IPR018463">
    <property type="entry name" value="Centromere_CenpF_N"/>
</dbReference>
<comment type="caution">
    <text evidence="3">The sequence shown here is derived from an EMBL/GenBank/DDBJ whole genome shotgun (WGS) entry which is preliminary data.</text>
</comment>
<name>A0A212CQE9_CEREH</name>
<dbReference type="GO" id="GO:0000775">
    <property type="term" value="C:chromosome, centromeric region"/>
    <property type="evidence" value="ECO:0007669"/>
    <property type="project" value="InterPro"/>
</dbReference>
<dbReference type="Proteomes" id="UP000242450">
    <property type="component" value="Chromosome 14"/>
</dbReference>
<sequence length="241" mass="27554">MSWALEEWKEGLPTRALQKIQELEGQLDKLKKERQQRQFQLETLEAALQKQKQKVENEKTEGANLKRENQSLMEICENLEKTKQKISHELQVKESQVNFQEGQLNSSKKQIEKLEQELKRCKSELERSQQAAQSADVSLNSCLTPQKIFATPLTPSQYYSGSKYEDLKEKYNKEVEERQRLEAEVKALQAKGEAVTVDIPRTSHLAPCVAREQAGFGQRCGMCLQNGFPVCCQAVHMGANL</sequence>
<evidence type="ECO:0000259" key="2">
    <source>
        <dbReference type="Pfam" id="PF10481"/>
    </source>
</evidence>
<keyword evidence="1" id="KW-0175">Coiled coil</keyword>
<dbReference type="GO" id="GO:0000922">
    <property type="term" value="C:spindle pole"/>
    <property type="evidence" value="ECO:0007669"/>
    <property type="project" value="TreeGrafter"/>
</dbReference>
<reference evidence="3 4" key="1">
    <citation type="journal article" date="2018" name="Mol. Genet. Genomics">
        <title>The red deer Cervus elaphus genome CerEla1.0: sequencing, annotating, genes, and chromosomes.</title>
        <authorList>
            <person name="Bana N.A."/>
            <person name="Nyiri A."/>
            <person name="Nagy J."/>
            <person name="Frank K."/>
            <person name="Nagy T."/>
            <person name="Steger V."/>
            <person name="Schiller M."/>
            <person name="Lakatos P."/>
            <person name="Sugar L."/>
            <person name="Horn P."/>
            <person name="Barta E."/>
            <person name="Orosz L."/>
        </authorList>
    </citation>
    <scope>NUCLEOTIDE SEQUENCE [LARGE SCALE GENOMIC DNA]</scope>
    <source>
        <strain evidence="3">Hungarian</strain>
    </source>
</reference>
<dbReference type="GO" id="GO:0000278">
    <property type="term" value="P:mitotic cell cycle"/>
    <property type="evidence" value="ECO:0007669"/>
    <property type="project" value="TreeGrafter"/>
</dbReference>
<feature type="coiled-coil region" evidence="1">
    <location>
        <begin position="164"/>
        <end position="198"/>
    </location>
</feature>
<dbReference type="PANTHER" id="PTHR18874">
    <property type="entry name" value="CMF/LEK/CENP CELL DIVISION-RELATED"/>
    <property type="match status" value="1"/>
</dbReference>
<dbReference type="OrthoDB" id="9666444at2759"/>
<gene>
    <name evidence="3" type="ORF">Celaphus_00011207</name>
</gene>
<dbReference type="GO" id="GO:0008017">
    <property type="term" value="F:microtubule binding"/>
    <property type="evidence" value="ECO:0007669"/>
    <property type="project" value="InterPro"/>
</dbReference>
<proteinExistence type="predicted"/>
<protein>
    <submittedName>
        <fullName evidence="3">CENPF</fullName>
    </submittedName>
</protein>
<dbReference type="AlphaFoldDB" id="A0A212CQE9"/>
<dbReference type="GO" id="GO:0010389">
    <property type="term" value="P:regulation of G2/M transition of mitotic cell cycle"/>
    <property type="evidence" value="ECO:0007669"/>
    <property type="project" value="TreeGrafter"/>
</dbReference>
<dbReference type="SUPFAM" id="SSF58100">
    <property type="entry name" value="Bacterial hemolysins"/>
    <property type="match status" value="1"/>
</dbReference>
<dbReference type="Gene3D" id="1.10.287.1490">
    <property type="match status" value="1"/>
</dbReference>
<dbReference type="GO" id="GO:0070840">
    <property type="term" value="F:dynein complex binding"/>
    <property type="evidence" value="ECO:0007669"/>
    <property type="project" value="TreeGrafter"/>
</dbReference>
<dbReference type="InterPro" id="IPR043513">
    <property type="entry name" value="Cenp-F"/>
</dbReference>